<dbReference type="Proteomes" id="UP000236729">
    <property type="component" value="Unassembled WGS sequence"/>
</dbReference>
<feature type="transmembrane region" description="Helical" evidence="1">
    <location>
        <begin position="273"/>
        <end position="294"/>
    </location>
</feature>
<name>A0A1H6DFJ6_9PSEU</name>
<dbReference type="Proteomes" id="UP000199690">
    <property type="component" value="Unassembled WGS sequence"/>
</dbReference>
<dbReference type="AlphaFoldDB" id="A0A1H6DFJ6"/>
<keyword evidence="4" id="KW-1185">Reference proteome</keyword>
<feature type="transmembrane region" description="Helical" evidence="1">
    <location>
        <begin position="384"/>
        <end position="405"/>
    </location>
</feature>
<evidence type="ECO:0000313" key="2">
    <source>
        <dbReference type="EMBL" id="SEG83346.1"/>
    </source>
</evidence>
<accession>A0A1I1ZJ10</accession>
<evidence type="ECO:0000313" key="3">
    <source>
        <dbReference type="EMBL" id="SFE30320.1"/>
    </source>
</evidence>
<feature type="transmembrane region" description="Helical" evidence="1">
    <location>
        <begin position="202"/>
        <end position="228"/>
    </location>
</feature>
<proteinExistence type="predicted"/>
<keyword evidence="1" id="KW-1133">Transmembrane helix</keyword>
<keyword evidence="1" id="KW-0812">Transmembrane</keyword>
<feature type="transmembrane region" description="Helical" evidence="1">
    <location>
        <begin position="249"/>
        <end position="267"/>
    </location>
</feature>
<gene>
    <name evidence="2" type="ORF">SAMN02982929_04241</name>
    <name evidence="3" type="ORF">SAMN05216506_110158</name>
</gene>
<accession>A0A1H6DFJ6</accession>
<protein>
    <submittedName>
        <fullName evidence="2">Uncharacterized protein</fullName>
    </submittedName>
</protein>
<evidence type="ECO:0000256" key="1">
    <source>
        <dbReference type="SAM" id="Phobius"/>
    </source>
</evidence>
<dbReference type="RefSeq" id="WP_146194835.1">
    <property type="nucleotide sequence ID" value="NZ_JBEPDV010000001.1"/>
</dbReference>
<feature type="transmembrane region" description="Helical" evidence="1">
    <location>
        <begin position="168"/>
        <end position="190"/>
    </location>
</feature>
<keyword evidence="1" id="KW-0472">Membrane</keyword>
<reference evidence="4 5" key="2">
    <citation type="submission" date="2016-10" db="EMBL/GenBank/DDBJ databases">
        <authorList>
            <person name="Varghese N."/>
            <person name="Submissions S."/>
        </authorList>
    </citation>
    <scope>NUCLEOTIDE SEQUENCE [LARGE SCALE GENOMIC DNA]</scope>
    <source>
        <strain evidence="5">ATCC 20501</strain>
        <strain evidence="3 4">CGMCC 4.3529</strain>
    </source>
</reference>
<reference evidence="2" key="1">
    <citation type="submission" date="2016-10" db="EMBL/GenBank/DDBJ databases">
        <authorList>
            <person name="de Groot N.N."/>
        </authorList>
    </citation>
    <scope>NUCLEOTIDE SEQUENCE [LARGE SCALE GENOMIC DNA]</scope>
    <source>
        <strain evidence="2">ATCC 20501</strain>
    </source>
</reference>
<evidence type="ECO:0000313" key="5">
    <source>
        <dbReference type="Proteomes" id="UP000236729"/>
    </source>
</evidence>
<evidence type="ECO:0000313" key="4">
    <source>
        <dbReference type="Proteomes" id="UP000199690"/>
    </source>
</evidence>
<sequence length="492" mass="53160">MSFRTLGRRLLLGEHEFRVLVELPGEVEVERFRDACTGRRWATREVGHAELGWESPLVEVELSAVGMRDSARDIAIRRVRGTLASVGVRGRPIAIDEPDAGIEVRSPDRAWAVRRDGRARRPGTTVLATVDQAEVDRHYGLAKRVWSLSYAPHQRPRVFRRTLNVDEAFAVGIMAVAVAPFVLQALWNLLPPSGLPQVSVSWLWPGGMLAAAGALVPWAAGHVVHVVAQRTDRRSLWRLHGILEPAGLASLYVVSGMLGFIGLLAVVEWLAVFFLPVAAVVMALFCGFFGAIALRSVSSESLRRFLGWVIPLGLTVLIPFVGDHLLSIYLLPFGLAPVDVKVGLADTVLSGAVGVGLLLLALVFVVAAWGAVRRMGASAASTAPFALALLFSTVLLIPFAGFQAYSLTLNRAAAHLPWFGAVPTSVCIRPVERDKPVPFEGTPPPLDRPVMVLGHADGRYALWDPQVRLPSKVVSSAVSLVPGTGCRGTDRE</sequence>
<feature type="transmembrane region" description="Helical" evidence="1">
    <location>
        <begin position="306"/>
        <end position="331"/>
    </location>
</feature>
<dbReference type="EMBL" id="FNVB01000006">
    <property type="protein sequence ID" value="SEG83346.1"/>
    <property type="molecule type" value="Genomic_DNA"/>
</dbReference>
<feature type="transmembrane region" description="Helical" evidence="1">
    <location>
        <begin position="351"/>
        <end position="372"/>
    </location>
</feature>
<dbReference type="EMBL" id="FOME01000010">
    <property type="protein sequence ID" value="SFE30320.1"/>
    <property type="molecule type" value="Genomic_DNA"/>
</dbReference>
<organism evidence="2 5">
    <name type="scientific">Saccharopolyspora kobensis</name>
    <dbReference type="NCBI Taxonomy" id="146035"/>
    <lineage>
        <taxon>Bacteria</taxon>
        <taxon>Bacillati</taxon>
        <taxon>Actinomycetota</taxon>
        <taxon>Actinomycetes</taxon>
        <taxon>Pseudonocardiales</taxon>
        <taxon>Pseudonocardiaceae</taxon>
        <taxon>Saccharopolyspora</taxon>
    </lineage>
</organism>